<gene>
    <name evidence="9" type="primary">secD</name>
    <name evidence="13" type="ORF">HNQ77_003426</name>
</gene>
<evidence type="ECO:0000256" key="4">
    <source>
        <dbReference type="ARBA" id="ARBA00022692"/>
    </source>
</evidence>
<name>A0A841JXX6_9BACT</name>
<evidence type="ECO:0000259" key="11">
    <source>
        <dbReference type="Pfam" id="PF21760"/>
    </source>
</evidence>
<feature type="transmembrane region" description="Helical" evidence="9">
    <location>
        <begin position="12"/>
        <end position="35"/>
    </location>
</feature>
<dbReference type="OrthoDB" id="9805019at2"/>
<dbReference type="InterPro" id="IPR048634">
    <property type="entry name" value="SecD_SecF_C"/>
</dbReference>
<accession>A0A841JXX6</accession>
<dbReference type="InterPro" id="IPR054384">
    <property type="entry name" value="SecDF_P1_head"/>
</dbReference>
<evidence type="ECO:0000313" key="13">
    <source>
        <dbReference type="EMBL" id="MBB6145465.1"/>
    </source>
</evidence>
<evidence type="ECO:0000256" key="5">
    <source>
        <dbReference type="ARBA" id="ARBA00022927"/>
    </source>
</evidence>
<organism evidence="13 14">
    <name type="scientific">Silvibacterium bohemicum</name>
    <dbReference type="NCBI Taxonomy" id="1577686"/>
    <lineage>
        <taxon>Bacteria</taxon>
        <taxon>Pseudomonadati</taxon>
        <taxon>Acidobacteriota</taxon>
        <taxon>Terriglobia</taxon>
        <taxon>Terriglobales</taxon>
        <taxon>Acidobacteriaceae</taxon>
        <taxon>Silvibacterium</taxon>
    </lineage>
</organism>
<keyword evidence="5 9" id="KW-0653">Protein transport</keyword>
<comment type="caution">
    <text evidence="13">The sequence shown here is derived from an EMBL/GenBank/DDBJ whole genome shotgun (WGS) entry which is preliminary data.</text>
</comment>
<evidence type="ECO:0000259" key="12">
    <source>
        <dbReference type="Pfam" id="PF22599"/>
    </source>
</evidence>
<dbReference type="Gene3D" id="3.30.70.3220">
    <property type="match status" value="1"/>
</dbReference>
<sequence length="537" mass="56653">MRKNLTSKTILIVAVVIVFVFGIIGLPGGFSGAALKASLLKRINLGLDLKGGTHLILQVMVDEAVGIARDSDAAHIQQDLQANSIAVGSVAPDLSRPDAIQISGAPADRGNDVRSVLNSKYGTQYDIASGANNTWTLTMKPSAVADLKTHALQQAIEVIRTRVDTLGVSEPVIQEYNLGSDQILVELPGVDDPARVKDVIQSTARLEIHSVLGGPYTSEQEALQQLGGNVPLDSVLVPTAPGVSKTSGVQYYQIKRAAEVGGTDIRSARVSQNSNTSEPEVDFFLTTAAGDHFAEFTGANKGKYLAVVLDNKIQEVASIHDQIRDQGNIGGGGMTNQAANDLAMLLNTGSLPASLHYLQESTVGPSLGADSIHQGVLASIVGMLAVMVFMLIYYRGAGINADIALFLNLVILLGFMGFTGSVLTLPGIAGVILTIGMGVDSNVLIFERIREELHAGKSPAAAVDQGFAHAWTTIIDTHVTTIVSAAILFVFGTGPVRGFAVTLSFGLFANLFTAVFVSRVIFEANLNRKQRGEALSI</sequence>
<comment type="subcellular location">
    <subcellularLocation>
        <location evidence="1 9">Cell membrane</location>
        <topology evidence="1 9">Multi-pass membrane protein</topology>
    </subcellularLocation>
</comment>
<keyword evidence="6 9" id="KW-1133">Transmembrane helix</keyword>
<protein>
    <recommendedName>
        <fullName evidence="9">Protein translocase subunit SecD</fullName>
    </recommendedName>
</protein>
<dbReference type="Pfam" id="PF02355">
    <property type="entry name" value="SecD_SecF_C"/>
    <property type="match status" value="1"/>
</dbReference>
<dbReference type="PANTHER" id="PTHR30081">
    <property type="entry name" value="PROTEIN-EXPORT MEMBRANE PROTEIN SEC"/>
    <property type="match status" value="1"/>
</dbReference>
<dbReference type="HAMAP" id="MF_01463_B">
    <property type="entry name" value="SecD_B"/>
    <property type="match status" value="1"/>
</dbReference>
<dbReference type="AlphaFoldDB" id="A0A841JXX6"/>
<comment type="function">
    <text evidence="9">Part of the Sec protein translocase complex. Interacts with the SecYEG preprotein conducting channel. SecDF uses the proton motive force (PMF) to complete protein translocation after the ATP-dependent function of SecA.</text>
</comment>
<dbReference type="SUPFAM" id="SSF82866">
    <property type="entry name" value="Multidrug efflux transporter AcrB transmembrane domain"/>
    <property type="match status" value="1"/>
</dbReference>
<dbReference type="InterPro" id="IPR022646">
    <property type="entry name" value="SecD/SecF_CS"/>
</dbReference>
<evidence type="ECO:0000256" key="2">
    <source>
        <dbReference type="ARBA" id="ARBA00022448"/>
    </source>
</evidence>
<keyword evidence="3 9" id="KW-1003">Cell membrane</keyword>
<keyword evidence="14" id="KW-1185">Reference proteome</keyword>
<dbReference type="Pfam" id="PF07549">
    <property type="entry name" value="Sec_GG"/>
    <property type="match status" value="1"/>
</dbReference>
<dbReference type="Pfam" id="PF22599">
    <property type="entry name" value="SecDF_P1_head"/>
    <property type="match status" value="1"/>
</dbReference>
<feature type="transmembrane region" description="Helical" evidence="9">
    <location>
        <begin position="375"/>
        <end position="394"/>
    </location>
</feature>
<feature type="transmembrane region" description="Helical" evidence="9">
    <location>
        <begin position="403"/>
        <end position="422"/>
    </location>
</feature>
<dbReference type="FunFam" id="1.20.1640.10:FF:000004">
    <property type="entry name" value="Protein translocase subunit SecD"/>
    <property type="match status" value="1"/>
</dbReference>
<feature type="transmembrane region" description="Helical" evidence="9">
    <location>
        <begin position="498"/>
        <end position="522"/>
    </location>
</feature>
<evidence type="ECO:0000256" key="9">
    <source>
        <dbReference type="HAMAP-Rule" id="MF_01463"/>
    </source>
</evidence>
<dbReference type="RefSeq" id="WP_050060548.1">
    <property type="nucleotide sequence ID" value="NZ_JACHEK010000007.1"/>
</dbReference>
<keyword evidence="2 9" id="KW-0813">Transport</keyword>
<dbReference type="GO" id="GO:0006605">
    <property type="term" value="P:protein targeting"/>
    <property type="evidence" value="ECO:0007669"/>
    <property type="project" value="UniProtKB-UniRule"/>
</dbReference>
<reference evidence="13 14" key="1">
    <citation type="submission" date="2020-08" db="EMBL/GenBank/DDBJ databases">
        <title>Genomic Encyclopedia of Type Strains, Phase IV (KMG-IV): sequencing the most valuable type-strain genomes for metagenomic binning, comparative biology and taxonomic classification.</title>
        <authorList>
            <person name="Goeker M."/>
        </authorList>
    </citation>
    <scope>NUCLEOTIDE SEQUENCE [LARGE SCALE GENOMIC DNA]</scope>
    <source>
        <strain evidence="13 14">DSM 103733</strain>
    </source>
</reference>
<feature type="domain" description="Protein translocase subunit SecDF P1" evidence="11">
    <location>
        <begin position="152"/>
        <end position="211"/>
    </location>
</feature>
<dbReference type="InterPro" id="IPR022813">
    <property type="entry name" value="SecD/SecF_arch_bac"/>
</dbReference>
<dbReference type="EMBL" id="JACHEK010000007">
    <property type="protein sequence ID" value="MBB6145465.1"/>
    <property type="molecule type" value="Genomic_DNA"/>
</dbReference>
<dbReference type="Proteomes" id="UP000538666">
    <property type="component" value="Unassembled WGS sequence"/>
</dbReference>
<evidence type="ECO:0000256" key="6">
    <source>
        <dbReference type="ARBA" id="ARBA00022989"/>
    </source>
</evidence>
<dbReference type="PANTHER" id="PTHR30081:SF1">
    <property type="entry name" value="PROTEIN TRANSLOCASE SUBUNIT SECD"/>
    <property type="match status" value="1"/>
</dbReference>
<feature type="transmembrane region" description="Helical" evidence="9">
    <location>
        <begin position="428"/>
        <end position="446"/>
    </location>
</feature>
<proteinExistence type="inferred from homology"/>
<keyword evidence="8 9" id="KW-0472">Membrane</keyword>
<feature type="domain" description="Protein export membrane protein SecD/SecF C-terminal" evidence="10">
    <location>
        <begin position="354"/>
        <end position="522"/>
    </location>
</feature>
<dbReference type="InterPro" id="IPR055344">
    <property type="entry name" value="SecD_SecF_C_bact"/>
</dbReference>
<dbReference type="GO" id="GO:0043952">
    <property type="term" value="P:protein transport by the Sec complex"/>
    <property type="evidence" value="ECO:0007669"/>
    <property type="project" value="UniProtKB-UniRule"/>
</dbReference>
<dbReference type="NCBIfam" id="TIGR00916">
    <property type="entry name" value="2A0604s01"/>
    <property type="match status" value="1"/>
</dbReference>
<dbReference type="GO" id="GO:0005886">
    <property type="term" value="C:plasma membrane"/>
    <property type="evidence" value="ECO:0007669"/>
    <property type="project" value="UniProtKB-SubCell"/>
</dbReference>
<feature type="domain" description="SecDF P1 head subdomain" evidence="12">
    <location>
        <begin position="250"/>
        <end position="353"/>
    </location>
</feature>
<evidence type="ECO:0000256" key="8">
    <source>
        <dbReference type="ARBA" id="ARBA00023136"/>
    </source>
</evidence>
<dbReference type="NCBIfam" id="TIGR01129">
    <property type="entry name" value="secD"/>
    <property type="match status" value="1"/>
</dbReference>
<keyword evidence="4 9" id="KW-0812">Transmembrane</keyword>
<evidence type="ECO:0000256" key="1">
    <source>
        <dbReference type="ARBA" id="ARBA00004651"/>
    </source>
</evidence>
<comment type="subunit">
    <text evidence="9">Forms a complex with SecF. Part of the essential Sec protein translocation apparatus which comprises SecA, SecYEG and auxiliary proteins SecDF. Other proteins may also be involved.</text>
</comment>
<dbReference type="InterPro" id="IPR048631">
    <property type="entry name" value="SecD_1st"/>
</dbReference>
<evidence type="ECO:0000256" key="3">
    <source>
        <dbReference type="ARBA" id="ARBA00022475"/>
    </source>
</evidence>
<dbReference type="Gene3D" id="1.20.1640.10">
    <property type="entry name" value="Multidrug efflux transporter AcrB transmembrane domain"/>
    <property type="match status" value="1"/>
</dbReference>
<dbReference type="GO" id="GO:0015450">
    <property type="term" value="F:protein-transporting ATPase activity"/>
    <property type="evidence" value="ECO:0007669"/>
    <property type="project" value="InterPro"/>
</dbReference>
<evidence type="ECO:0000256" key="7">
    <source>
        <dbReference type="ARBA" id="ARBA00023010"/>
    </source>
</evidence>
<keyword evidence="7 9" id="KW-0811">Translocation</keyword>
<evidence type="ECO:0000259" key="10">
    <source>
        <dbReference type="Pfam" id="PF02355"/>
    </source>
</evidence>
<feature type="transmembrane region" description="Helical" evidence="9">
    <location>
        <begin position="467"/>
        <end position="492"/>
    </location>
</feature>
<dbReference type="Pfam" id="PF21760">
    <property type="entry name" value="SecD_1st"/>
    <property type="match status" value="1"/>
</dbReference>
<dbReference type="GO" id="GO:0065002">
    <property type="term" value="P:intracellular protein transmembrane transport"/>
    <property type="evidence" value="ECO:0007669"/>
    <property type="project" value="UniProtKB-UniRule"/>
</dbReference>
<dbReference type="InterPro" id="IPR005791">
    <property type="entry name" value="SecD"/>
</dbReference>
<comment type="similarity">
    <text evidence="9">Belongs to the SecD/SecF family. SecD subfamily.</text>
</comment>
<evidence type="ECO:0000313" key="14">
    <source>
        <dbReference type="Proteomes" id="UP000538666"/>
    </source>
</evidence>